<evidence type="ECO:0000256" key="2">
    <source>
        <dbReference type="ARBA" id="ARBA00008000"/>
    </source>
</evidence>
<dbReference type="FunFam" id="3.30.70.2190:FF:000001">
    <property type="entry name" value="D-2-hydroxyglutarate dehydrogenase mitochondrial"/>
    <property type="match status" value="1"/>
</dbReference>
<accession>A0A0C3BMP3</accession>
<dbReference type="HOGENOM" id="CLU_017779_4_1_1"/>
<evidence type="ECO:0000256" key="6">
    <source>
        <dbReference type="ARBA" id="ARBA00051436"/>
    </source>
</evidence>
<dbReference type="OrthoDB" id="5332616at2759"/>
<dbReference type="Pfam" id="PF01565">
    <property type="entry name" value="FAD_binding_4"/>
    <property type="match status" value="1"/>
</dbReference>
<evidence type="ECO:0000256" key="3">
    <source>
        <dbReference type="ARBA" id="ARBA00022630"/>
    </source>
</evidence>
<dbReference type="FunFam" id="1.10.45.10:FF:000001">
    <property type="entry name" value="D-lactate dehydrogenase mitochondrial"/>
    <property type="match status" value="1"/>
</dbReference>
<dbReference type="STRING" id="933852.A0A0C3BMP3"/>
<keyword evidence="3" id="KW-0285">Flavoprotein</keyword>
<comment type="cofactor">
    <cofactor evidence="1">
        <name>FAD</name>
        <dbReference type="ChEBI" id="CHEBI:57692"/>
    </cofactor>
</comment>
<dbReference type="PANTHER" id="PTHR43716:SF1">
    <property type="entry name" value="D-2-HYDROXYGLUTARATE DEHYDROGENASE, MITOCHONDRIAL"/>
    <property type="match status" value="1"/>
</dbReference>
<dbReference type="EMBL" id="KN824279">
    <property type="protein sequence ID" value="KIM32691.1"/>
    <property type="molecule type" value="Genomic_DNA"/>
</dbReference>
<name>A0A0C3BMP3_SERVB</name>
<dbReference type="InterPro" id="IPR016169">
    <property type="entry name" value="FAD-bd_PCMH_sub2"/>
</dbReference>
<proteinExistence type="inferred from homology"/>
<evidence type="ECO:0000259" key="7">
    <source>
        <dbReference type="PROSITE" id="PS51387"/>
    </source>
</evidence>
<dbReference type="Gene3D" id="3.30.70.2190">
    <property type="match status" value="1"/>
</dbReference>
<gene>
    <name evidence="8" type="ORF">M408DRAFT_62566</name>
</gene>
<dbReference type="InterPro" id="IPR016171">
    <property type="entry name" value="Vanillyl_alc_oxidase_C-sub2"/>
</dbReference>
<protein>
    <recommendedName>
        <fullName evidence="7">FAD-binding PCMH-type domain-containing protein</fullName>
    </recommendedName>
</protein>
<evidence type="ECO:0000256" key="1">
    <source>
        <dbReference type="ARBA" id="ARBA00001974"/>
    </source>
</evidence>
<sequence length="440" mass="47825">MGKYKGQSRLVLKPKSTQEVSQIMKHCWERRIGVVPQGGNTGLVEGGGVPVKDEVVLNLGSMNKVRSFDPVSGALVADAGCVLEVLSQHIAPHGYIMPIDLGAKGSCHIGGNVATNAGGLRLLRYGSLHGTVLGLEVVLPDGTIIDQLSTLRKDNTGYDLKQLFIGAEGTLGIITGVSILTPPMPQSTNNLVLALNSFENVLPIFKKTRARLSEILSAFEYFDRNAYELVVKHKLGKPLAEDEIADAPAFVLVETSGGNKEHDEAKLQEFLEEVMSDESLVKTGVLAQATEQFQQLWALRESIPEAVSKEGKAYKYDISVPVSTFESVVAKTRERLQEKGLYQTPGGVREVVGYGHIGDGNLHLNVVAEKYSDEIEAALEPFVYELVESHRGSISAEHGIGLMKAHALHYSKSKESIALMKKIKNVFDERGIMNPGKVLE</sequence>
<dbReference type="InterPro" id="IPR016167">
    <property type="entry name" value="FAD-bd_PCMH_sub1"/>
</dbReference>
<comment type="catalytic activity">
    <reaction evidence="6">
        <text>(R)-lactate + 2 Fe(III)-[cytochrome c] = 2 Fe(II)-[cytochrome c] + pyruvate + 2 H(+)</text>
        <dbReference type="Rhea" id="RHEA:13521"/>
        <dbReference type="Rhea" id="RHEA-COMP:10350"/>
        <dbReference type="Rhea" id="RHEA-COMP:14399"/>
        <dbReference type="ChEBI" id="CHEBI:15361"/>
        <dbReference type="ChEBI" id="CHEBI:15378"/>
        <dbReference type="ChEBI" id="CHEBI:16004"/>
        <dbReference type="ChEBI" id="CHEBI:29033"/>
        <dbReference type="ChEBI" id="CHEBI:29034"/>
        <dbReference type="EC" id="1.1.2.4"/>
    </reaction>
</comment>
<comment type="similarity">
    <text evidence="2">Belongs to the FAD-binding oxidoreductase/transferase type 4 family.</text>
</comment>
<dbReference type="InterPro" id="IPR036318">
    <property type="entry name" value="FAD-bd_PCMH-like_sf"/>
</dbReference>
<reference evidence="9" key="2">
    <citation type="submission" date="2015-01" db="EMBL/GenBank/DDBJ databases">
        <title>Evolutionary Origins and Diversification of the Mycorrhizal Mutualists.</title>
        <authorList>
            <consortium name="DOE Joint Genome Institute"/>
            <consortium name="Mycorrhizal Genomics Consortium"/>
            <person name="Kohler A."/>
            <person name="Kuo A."/>
            <person name="Nagy L.G."/>
            <person name="Floudas D."/>
            <person name="Copeland A."/>
            <person name="Barry K.W."/>
            <person name="Cichocki N."/>
            <person name="Veneault-Fourrey C."/>
            <person name="LaButti K."/>
            <person name="Lindquist E.A."/>
            <person name="Lipzen A."/>
            <person name="Lundell T."/>
            <person name="Morin E."/>
            <person name="Murat C."/>
            <person name="Riley R."/>
            <person name="Ohm R."/>
            <person name="Sun H."/>
            <person name="Tunlid A."/>
            <person name="Henrissat B."/>
            <person name="Grigoriev I.V."/>
            <person name="Hibbett D.S."/>
            <person name="Martin F."/>
        </authorList>
    </citation>
    <scope>NUCLEOTIDE SEQUENCE [LARGE SCALE GENOMIC DNA]</scope>
    <source>
        <strain evidence="9">MAFF 305830</strain>
    </source>
</reference>
<dbReference type="InterPro" id="IPR016164">
    <property type="entry name" value="FAD-linked_Oxase-like_C"/>
</dbReference>
<dbReference type="InterPro" id="IPR006094">
    <property type="entry name" value="Oxid_FAD_bind_N"/>
</dbReference>
<dbReference type="Pfam" id="PF02913">
    <property type="entry name" value="FAD-oxidase_C"/>
    <property type="match status" value="1"/>
</dbReference>
<dbReference type="SUPFAM" id="SSF56176">
    <property type="entry name" value="FAD-binding/transporter-associated domain-like"/>
    <property type="match status" value="1"/>
</dbReference>
<dbReference type="FunFam" id="3.30.465.10:FF:000001">
    <property type="entry name" value="D-2-hydroxyglutarate dehydrogenase, mitochondrial"/>
    <property type="match status" value="1"/>
</dbReference>
<keyword evidence="9" id="KW-1185">Reference proteome</keyword>
<dbReference type="Gene3D" id="3.30.43.10">
    <property type="entry name" value="Uridine Diphospho-n-acetylenolpyruvylglucosamine Reductase, domain 2"/>
    <property type="match status" value="1"/>
</dbReference>
<dbReference type="InterPro" id="IPR004113">
    <property type="entry name" value="FAD-bd_oxidored_4_C"/>
</dbReference>
<dbReference type="GO" id="GO:0004458">
    <property type="term" value="F:D-lactate dehydrogenase (cytochrome) activity"/>
    <property type="evidence" value="ECO:0007669"/>
    <property type="project" value="UniProtKB-EC"/>
</dbReference>
<dbReference type="InterPro" id="IPR051264">
    <property type="entry name" value="FAD-oxidored/transferase_4"/>
</dbReference>
<organism evidence="8 9">
    <name type="scientific">Serendipita vermifera MAFF 305830</name>
    <dbReference type="NCBI Taxonomy" id="933852"/>
    <lineage>
        <taxon>Eukaryota</taxon>
        <taxon>Fungi</taxon>
        <taxon>Dikarya</taxon>
        <taxon>Basidiomycota</taxon>
        <taxon>Agaricomycotina</taxon>
        <taxon>Agaricomycetes</taxon>
        <taxon>Sebacinales</taxon>
        <taxon>Serendipitaceae</taxon>
        <taxon>Serendipita</taxon>
    </lineage>
</organism>
<evidence type="ECO:0000256" key="4">
    <source>
        <dbReference type="ARBA" id="ARBA00022827"/>
    </source>
</evidence>
<dbReference type="Gene3D" id="3.30.465.10">
    <property type="match status" value="1"/>
</dbReference>
<keyword evidence="4" id="KW-0274">FAD</keyword>
<dbReference type="GO" id="GO:0071949">
    <property type="term" value="F:FAD binding"/>
    <property type="evidence" value="ECO:0007669"/>
    <property type="project" value="InterPro"/>
</dbReference>
<dbReference type="InterPro" id="IPR016166">
    <property type="entry name" value="FAD-bd_PCMH"/>
</dbReference>
<dbReference type="PANTHER" id="PTHR43716">
    <property type="entry name" value="D-2-HYDROXYGLUTARATE DEHYDROGENASE, MITOCHONDRIAL"/>
    <property type="match status" value="1"/>
</dbReference>
<dbReference type="AlphaFoldDB" id="A0A0C3BMP3"/>
<dbReference type="FunFam" id="3.30.70.2740:FF:000002">
    <property type="entry name" value="D-2-hydroxyglutarate dehydrogenase mitochondrial"/>
    <property type="match status" value="1"/>
</dbReference>
<evidence type="ECO:0000313" key="8">
    <source>
        <dbReference type="EMBL" id="KIM32691.1"/>
    </source>
</evidence>
<reference evidence="8 9" key="1">
    <citation type="submission" date="2014-04" db="EMBL/GenBank/DDBJ databases">
        <authorList>
            <consortium name="DOE Joint Genome Institute"/>
            <person name="Kuo A."/>
            <person name="Zuccaro A."/>
            <person name="Kohler A."/>
            <person name="Nagy L.G."/>
            <person name="Floudas D."/>
            <person name="Copeland A."/>
            <person name="Barry K.W."/>
            <person name="Cichocki N."/>
            <person name="Veneault-Fourrey C."/>
            <person name="LaButti K."/>
            <person name="Lindquist E.A."/>
            <person name="Lipzen A."/>
            <person name="Lundell T."/>
            <person name="Morin E."/>
            <person name="Murat C."/>
            <person name="Sun H."/>
            <person name="Tunlid A."/>
            <person name="Henrissat B."/>
            <person name="Grigoriev I.V."/>
            <person name="Hibbett D.S."/>
            <person name="Martin F."/>
            <person name="Nordberg H.P."/>
            <person name="Cantor M.N."/>
            <person name="Hua S.X."/>
        </authorList>
    </citation>
    <scope>NUCLEOTIDE SEQUENCE [LARGE SCALE GENOMIC DNA]</scope>
    <source>
        <strain evidence="8 9">MAFF 305830</strain>
    </source>
</reference>
<dbReference type="GO" id="GO:0005739">
    <property type="term" value="C:mitochondrion"/>
    <property type="evidence" value="ECO:0007669"/>
    <property type="project" value="TreeGrafter"/>
</dbReference>
<dbReference type="Gene3D" id="1.10.45.10">
    <property type="entry name" value="Vanillyl-alcohol Oxidase, Chain A, domain 4"/>
    <property type="match status" value="1"/>
</dbReference>
<dbReference type="Gene3D" id="3.30.70.2740">
    <property type="match status" value="1"/>
</dbReference>
<dbReference type="SUPFAM" id="SSF55103">
    <property type="entry name" value="FAD-linked oxidases, C-terminal domain"/>
    <property type="match status" value="1"/>
</dbReference>
<evidence type="ECO:0000256" key="5">
    <source>
        <dbReference type="ARBA" id="ARBA00023002"/>
    </source>
</evidence>
<feature type="domain" description="FAD-binding PCMH-type" evidence="7">
    <location>
        <begin position="4"/>
        <end position="184"/>
    </location>
</feature>
<dbReference type="PROSITE" id="PS51387">
    <property type="entry name" value="FAD_PCMH"/>
    <property type="match status" value="1"/>
</dbReference>
<keyword evidence="5" id="KW-0560">Oxidoreductase</keyword>
<dbReference type="Proteomes" id="UP000054097">
    <property type="component" value="Unassembled WGS sequence"/>
</dbReference>
<evidence type="ECO:0000313" key="9">
    <source>
        <dbReference type="Proteomes" id="UP000054097"/>
    </source>
</evidence>